<feature type="signal peptide" evidence="1">
    <location>
        <begin position="1"/>
        <end position="28"/>
    </location>
</feature>
<dbReference type="Gene3D" id="1.10.3130.20">
    <property type="entry name" value="Phycobilisome linker domain"/>
    <property type="match status" value="1"/>
</dbReference>
<name>A0ABV4XXG4_9CYAN</name>
<reference evidence="3 4" key="1">
    <citation type="submission" date="2024-09" db="EMBL/GenBank/DDBJ databases">
        <title>Floridaenema gen nov. (Aerosakkonemataceae, Aerosakkonematales ord. nov., Cyanobacteria) from benthic tropical and subtropical fresh waters, with the description of four new species.</title>
        <authorList>
            <person name="Moretto J.A."/>
            <person name="Berthold D.E."/>
            <person name="Lefler F.W."/>
            <person name="Huang I.-S."/>
            <person name="Laughinghouse H. IV."/>
        </authorList>
    </citation>
    <scope>NUCLEOTIDE SEQUENCE [LARGE SCALE GENOMIC DNA]</scope>
    <source>
        <strain evidence="3 4">BLCC-F50</strain>
    </source>
</reference>
<feature type="chain" id="PRO_5046633225" evidence="1">
    <location>
        <begin position="29"/>
        <end position="189"/>
    </location>
</feature>
<dbReference type="InterPro" id="IPR025282">
    <property type="entry name" value="DUF4214"/>
</dbReference>
<sequence>MRLALVARAALATTIALTYFSLAESVNAQEILQKDKNFFSLPYQSSNSDLRNKQRYDYDRDRYDRDRYDRNRYDRDRYDRDRYDGGRRSQYDDEINRLYRQVLGRNADYDGLRTWSRELQRGRSLSYIRRELAYSQEAENTINNIYRRVLGRNVDRNGLRTWQSELARGKSLREVERSIERSPEARNRR</sequence>
<dbReference type="Proteomes" id="UP001576784">
    <property type="component" value="Unassembled WGS sequence"/>
</dbReference>
<feature type="domain" description="DUF4214" evidence="2">
    <location>
        <begin position="138"/>
        <end position="187"/>
    </location>
</feature>
<evidence type="ECO:0000259" key="2">
    <source>
        <dbReference type="Pfam" id="PF13946"/>
    </source>
</evidence>
<dbReference type="RefSeq" id="WP_413265839.1">
    <property type="nucleotide sequence ID" value="NZ_JBHFNR010000188.1"/>
</dbReference>
<dbReference type="Pfam" id="PF13946">
    <property type="entry name" value="DUF4214"/>
    <property type="match status" value="1"/>
</dbReference>
<dbReference type="InterPro" id="IPR038255">
    <property type="entry name" value="PBS_linker_sf"/>
</dbReference>
<evidence type="ECO:0000313" key="3">
    <source>
        <dbReference type="EMBL" id="MFB2896210.1"/>
    </source>
</evidence>
<accession>A0ABV4XXG4</accession>
<protein>
    <submittedName>
        <fullName evidence="3">DUF4214 domain-containing protein</fullName>
    </submittedName>
</protein>
<organism evidence="3 4">
    <name type="scientific">Floridaenema flaviceps BLCC-F50</name>
    <dbReference type="NCBI Taxonomy" id="3153642"/>
    <lineage>
        <taxon>Bacteria</taxon>
        <taxon>Bacillati</taxon>
        <taxon>Cyanobacteriota</taxon>
        <taxon>Cyanophyceae</taxon>
        <taxon>Oscillatoriophycideae</taxon>
        <taxon>Aerosakkonematales</taxon>
        <taxon>Aerosakkonemataceae</taxon>
        <taxon>Floridanema</taxon>
        <taxon>Floridanema flaviceps</taxon>
    </lineage>
</organism>
<evidence type="ECO:0000313" key="4">
    <source>
        <dbReference type="Proteomes" id="UP001576784"/>
    </source>
</evidence>
<gene>
    <name evidence="3" type="ORF">ACE1CI_25145</name>
</gene>
<keyword evidence="4" id="KW-1185">Reference proteome</keyword>
<comment type="caution">
    <text evidence="3">The sequence shown here is derived from an EMBL/GenBank/DDBJ whole genome shotgun (WGS) entry which is preliminary data.</text>
</comment>
<keyword evidence="1" id="KW-0732">Signal</keyword>
<proteinExistence type="predicted"/>
<dbReference type="EMBL" id="JBHFNR010000188">
    <property type="protein sequence ID" value="MFB2896210.1"/>
    <property type="molecule type" value="Genomic_DNA"/>
</dbReference>
<evidence type="ECO:0000256" key="1">
    <source>
        <dbReference type="SAM" id="SignalP"/>
    </source>
</evidence>